<accession>A0A1R1YIK5</accession>
<dbReference type="EMBL" id="LSSM01001376">
    <property type="protein sequence ID" value="OMJ26757.1"/>
    <property type="molecule type" value="Genomic_DNA"/>
</dbReference>
<evidence type="ECO:0000313" key="1">
    <source>
        <dbReference type="EMBL" id="OMJ26757.1"/>
    </source>
</evidence>
<proteinExistence type="predicted"/>
<gene>
    <name evidence="1" type="ORF">AYI69_g3827</name>
</gene>
<sequence length="67" mass="7539">MSRYFANRLSISVGNIGENFFAISEGQRTPPKNLSPIFTEFSRRFKQFGGSNRIFSISGSIFSPEIT</sequence>
<dbReference type="AlphaFoldDB" id="A0A1R1YIK5"/>
<evidence type="ECO:0000313" key="2">
    <source>
        <dbReference type="Proteomes" id="UP000187429"/>
    </source>
</evidence>
<organism evidence="1 2">
    <name type="scientific">Smittium culicis</name>
    <dbReference type="NCBI Taxonomy" id="133412"/>
    <lineage>
        <taxon>Eukaryota</taxon>
        <taxon>Fungi</taxon>
        <taxon>Fungi incertae sedis</taxon>
        <taxon>Zoopagomycota</taxon>
        <taxon>Kickxellomycotina</taxon>
        <taxon>Harpellomycetes</taxon>
        <taxon>Harpellales</taxon>
        <taxon>Legeriomycetaceae</taxon>
        <taxon>Smittium</taxon>
    </lineage>
</organism>
<comment type="caution">
    <text evidence="1">The sequence shown here is derived from an EMBL/GenBank/DDBJ whole genome shotgun (WGS) entry which is preliminary data.</text>
</comment>
<reference evidence="2" key="1">
    <citation type="submission" date="2017-01" db="EMBL/GenBank/DDBJ databases">
        <authorList>
            <person name="Wang Y."/>
            <person name="White M."/>
            <person name="Kvist S."/>
            <person name="Moncalvo J.-M."/>
        </authorList>
    </citation>
    <scope>NUCLEOTIDE SEQUENCE [LARGE SCALE GENOMIC DNA]</scope>
    <source>
        <strain evidence="2">ID-206-W2</strain>
    </source>
</reference>
<name>A0A1R1YIK5_9FUNG</name>
<protein>
    <submittedName>
        <fullName evidence="1">Uncharacterized protein</fullName>
    </submittedName>
</protein>
<feature type="non-terminal residue" evidence="1">
    <location>
        <position position="67"/>
    </location>
</feature>
<keyword evidence="2" id="KW-1185">Reference proteome</keyword>
<dbReference type="Proteomes" id="UP000187429">
    <property type="component" value="Unassembled WGS sequence"/>
</dbReference>